<accession>A0AAW8DWX8</accession>
<dbReference type="GO" id="GO:0008915">
    <property type="term" value="F:lipid-A-disaccharide synthase activity"/>
    <property type="evidence" value="ECO:0007669"/>
    <property type="project" value="UniProtKB-UniRule"/>
</dbReference>
<dbReference type="GO" id="GO:0009245">
    <property type="term" value="P:lipid A biosynthetic process"/>
    <property type="evidence" value="ECO:0007669"/>
    <property type="project" value="UniProtKB-UniRule"/>
</dbReference>
<comment type="similarity">
    <text evidence="2 11">Belongs to the LpxB family.</text>
</comment>
<organism evidence="12 13">
    <name type="scientific">Variovorax boronicumulans</name>
    <dbReference type="NCBI Taxonomy" id="436515"/>
    <lineage>
        <taxon>Bacteria</taxon>
        <taxon>Pseudomonadati</taxon>
        <taxon>Pseudomonadota</taxon>
        <taxon>Betaproteobacteria</taxon>
        <taxon>Burkholderiales</taxon>
        <taxon>Comamonadaceae</taxon>
        <taxon>Variovorax</taxon>
    </lineage>
</organism>
<proteinExistence type="inferred from homology"/>
<dbReference type="InterPro" id="IPR003835">
    <property type="entry name" value="Glyco_trans_19"/>
</dbReference>
<keyword evidence="8 11" id="KW-0808">Transferase</keyword>
<dbReference type="EC" id="2.4.1.182" evidence="3 11"/>
<comment type="pathway">
    <text evidence="11">Bacterial outer membrane biogenesis; LPS lipid A biosynthesis.</text>
</comment>
<evidence type="ECO:0000256" key="4">
    <source>
        <dbReference type="ARBA" id="ARBA00020902"/>
    </source>
</evidence>
<protein>
    <recommendedName>
        <fullName evidence="4 11">Lipid-A-disaccharide synthase</fullName>
        <ecNumber evidence="3 11">2.4.1.182</ecNumber>
    </recommendedName>
</protein>
<name>A0AAW8DWX8_9BURK</name>
<dbReference type="GO" id="GO:0016020">
    <property type="term" value="C:membrane"/>
    <property type="evidence" value="ECO:0007669"/>
    <property type="project" value="GOC"/>
</dbReference>
<evidence type="ECO:0000256" key="6">
    <source>
        <dbReference type="ARBA" id="ARBA00022556"/>
    </source>
</evidence>
<comment type="catalytic activity">
    <reaction evidence="10 11">
        <text>a lipid X + a UDP-2-N,3-O-bis[(3R)-3-hydroxyacyl]-alpha-D-glucosamine = a lipid A disaccharide + UDP + H(+)</text>
        <dbReference type="Rhea" id="RHEA:67828"/>
        <dbReference type="ChEBI" id="CHEBI:15378"/>
        <dbReference type="ChEBI" id="CHEBI:58223"/>
        <dbReference type="ChEBI" id="CHEBI:137748"/>
        <dbReference type="ChEBI" id="CHEBI:176338"/>
        <dbReference type="ChEBI" id="CHEBI:176343"/>
        <dbReference type="EC" id="2.4.1.182"/>
    </reaction>
</comment>
<keyword evidence="7 11" id="KW-0328">Glycosyltransferase</keyword>
<evidence type="ECO:0000256" key="5">
    <source>
        <dbReference type="ARBA" id="ARBA00022516"/>
    </source>
</evidence>
<evidence type="ECO:0000256" key="8">
    <source>
        <dbReference type="ARBA" id="ARBA00022679"/>
    </source>
</evidence>
<comment type="function">
    <text evidence="1 11">Condensation of UDP-2,3-diacylglucosamine and 2,3-diacylglucosamine-1-phosphate to form lipid A disaccharide, a precursor of lipid A, a phosphorylated glycolipid that anchors the lipopolysaccharide to the outer membrane of the cell.</text>
</comment>
<dbReference type="PANTHER" id="PTHR30372">
    <property type="entry name" value="LIPID-A-DISACCHARIDE SYNTHASE"/>
    <property type="match status" value="1"/>
</dbReference>
<evidence type="ECO:0000313" key="12">
    <source>
        <dbReference type="EMBL" id="MDP9923914.1"/>
    </source>
</evidence>
<dbReference type="RefSeq" id="WP_095947873.1">
    <property type="nucleotide sequence ID" value="NZ_BKDI01000001.1"/>
</dbReference>
<keyword evidence="6 11" id="KW-0441">Lipid A biosynthesis</keyword>
<reference evidence="12" key="1">
    <citation type="submission" date="2023-07" db="EMBL/GenBank/DDBJ databases">
        <title>Sorghum-associated microbial communities from plants grown in Nebraska, USA.</title>
        <authorList>
            <person name="Schachtman D."/>
        </authorList>
    </citation>
    <scope>NUCLEOTIDE SEQUENCE</scope>
    <source>
        <strain evidence="12">DS2795</strain>
    </source>
</reference>
<sequence>MSTNEQRRFALVAGEASGDLLAGLLLDGLEARWPALQTVGIGGPRMLAHGFQSWWPQEKLAVRGYIEVLRHYAEIAGIRRQLKARLLRERPELFIGVDAPDFNLDLEAGLRSEGIKTVHFVCPSIWAWRADRIDKIRAAADHVLCIFPFEPELLEKQGVAASYVGHPIANVIPMTPDRAAARAALGLDPEAQVVALLPGSRRSEIRYLAARFFAAAALMQKAKPKLQFIAPILPGLRAEVESLLQAAGMAGRVKLLDGQSHAALAACDVTLIASGTATLEAALFKRPMVIAYNMNGLSWRLMQRKQLQPWVGLPNILCREFVVPELLQEAASPEALANATLEWLDAPAKTQALQQRFSALHVQLQRDTPTLCADAIQKVLEG</sequence>
<dbReference type="Gene3D" id="3.40.50.2000">
    <property type="entry name" value="Glycogen Phosphorylase B"/>
    <property type="match status" value="1"/>
</dbReference>
<dbReference type="SUPFAM" id="SSF53756">
    <property type="entry name" value="UDP-Glycosyltransferase/glycogen phosphorylase"/>
    <property type="match status" value="1"/>
</dbReference>
<evidence type="ECO:0000256" key="7">
    <source>
        <dbReference type="ARBA" id="ARBA00022676"/>
    </source>
</evidence>
<dbReference type="NCBIfam" id="TIGR00215">
    <property type="entry name" value="lpxB"/>
    <property type="match status" value="1"/>
</dbReference>
<dbReference type="PANTHER" id="PTHR30372:SF4">
    <property type="entry name" value="LIPID-A-DISACCHARIDE SYNTHASE, MITOCHONDRIAL-RELATED"/>
    <property type="match status" value="1"/>
</dbReference>
<evidence type="ECO:0000256" key="10">
    <source>
        <dbReference type="ARBA" id="ARBA00048975"/>
    </source>
</evidence>
<dbReference type="Proteomes" id="UP001244295">
    <property type="component" value="Unassembled WGS sequence"/>
</dbReference>
<keyword evidence="5 11" id="KW-0444">Lipid biosynthesis</keyword>
<dbReference type="HAMAP" id="MF_00392">
    <property type="entry name" value="LpxB"/>
    <property type="match status" value="1"/>
</dbReference>
<dbReference type="Pfam" id="PF02684">
    <property type="entry name" value="LpxB"/>
    <property type="match status" value="1"/>
</dbReference>
<evidence type="ECO:0000256" key="2">
    <source>
        <dbReference type="ARBA" id="ARBA00007868"/>
    </source>
</evidence>
<dbReference type="GO" id="GO:0005543">
    <property type="term" value="F:phospholipid binding"/>
    <property type="evidence" value="ECO:0007669"/>
    <property type="project" value="TreeGrafter"/>
</dbReference>
<dbReference type="AlphaFoldDB" id="A0AAW8DWX8"/>
<evidence type="ECO:0000256" key="3">
    <source>
        <dbReference type="ARBA" id="ARBA00012687"/>
    </source>
</evidence>
<keyword evidence="9 11" id="KW-0443">Lipid metabolism</keyword>
<evidence type="ECO:0000313" key="13">
    <source>
        <dbReference type="Proteomes" id="UP001244295"/>
    </source>
</evidence>
<comment type="caution">
    <text evidence="12">The sequence shown here is derived from an EMBL/GenBank/DDBJ whole genome shotgun (WGS) entry which is preliminary data.</text>
</comment>
<dbReference type="EMBL" id="JAUSRR010000004">
    <property type="protein sequence ID" value="MDP9923914.1"/>
    <property type="molecule type" value="Genomic_DNA"/>
</dbReference>
<evidence type="ECO:0000256" key="9">
    <source>
        <dbReference type="ARBA" id="ARBA00023098"/>
    </source>
</evidence>
<gene>
    <name evidence="11" type="primary">lpxB</name>
    <name evidence="12" type="ORF">J2W25_002937</name>
</gene>
<evidence type="ECO:0000256" key="1">
    <source>
        <dbReference type="ARBA" id="ARBA00002056"/>
    </source>
</evidence>
<evidence type="ECO:0000256" key="11">
    <source>
        <dbReference type="HAMAP-Rule" id="MF_00392"/>
    </source>
</evidence>